<dbReference type="GO" id="GO:0004497">
    <property type="term" value="F:monooxygenase activity"/>
    <property type="evidence" value="ECO:0007669"/>
    <property type="project" value="UniProtKB-KW"/>
</dbReference>
<sequence length="104" mass="11801">MYLTINRFRIKPGQEDTFEAIWTGRDSQLPKIKGFASFHLMRGESTAAHTIYLSHTMWHSREDFEAWTKSEAFRASHRGAGAHGDIYLGPPVLETYASVQTITA</sequence>
<dbReference type="RefSeq" id="WP_092891058.1">
    <property type="nucleotide sequence ID" value="NZ_CP061498.1"/>
</dbReference>
<name>A0A1H3BVJ7_9RHOB</name>
<dbReference type="InterPro" id="IPR007138">
    <property type="entry name" value="ABM_dom"/>
</dbReference>
<protein>
    <submittedName>
        <fullName evidence="2">Heme-degrading monooxygenase HmoA</fullName>
    </submittedName>
</protein>
<dbReference type="InterPro" id="IPR050404">
    <property type="entry name" value="Heme-degrading_MO"/>
</dbReference>
<dbReference type="PANTHER" id="PTHR34474:SF2">
    <property type="entry name" value="SIGNAL TRANSDUCTION PROTEIN TRAP"/>
    <property type="match status" value="1"/>
</dbReference>
<dbReference type="AlphaFoldDB" id="A0A1H3BVJ7"/>
<dbReference type="Gene3D" id="3.30.70.100">
    <property type="match status" value="1"/>
</dbReference>
<evidence type="ECO:0000313" key="3">
    <source>
        <dbReference type="Proteomes" id="UP000198539"/>
    </source>
</evidence>
<dbReference type="EMBL" id="FNOM01000008">
    <property type="protein sequence ID" value="SDX45937.1"/>
    <property type="molecule type" value="Genomic_DNA"/>
</dbReference>
<keyword evidence="2" id="KW-0503">Monooxygenase</keyword>
<dbReference type="PANTHER" id="PTHR34474">
    <property type="entry name" value="SIGNAL TRANSDUCTION PROTEIN TRAP"/>
    <property type="match status" value="1"/>
</dbReference>
<organism evidence="2 3">
    <name type="scientific">Roseicitreum antarcticum</name>
    <dbReference type="NCBI Taxonomy" id="564137"/>
    <lineage>
        <taxon>Bacteria</taxon>
        <taxon>Pseudomonadati</taxon>
        <taxon>Pseudomonadota</taxon>
        <taxon>Alphaproteobacteria</taxon>
        <taxon>Rhodobacterales</taxon>
        <taxon>Paracoccaceae</taxon>
        <taxon>Roseicitreum</taxon>
    </lineage>
</organism>
<accession>A0A1H3BVJ7</accession>
<gene>
    <name evidence="2" type="ORF">SAMN04488238_108199</name>
</gene>
<dbReference type="SUPFAM" id="SSF54909">
    <property type="entry name" value="Dimeric alpha+beta barrel"/>
    <property type="match status" value="1"/>
</dbReference>
<feature type="domain" description="ABM" evidence="1">
    <location>
        <begin position="2"/>
        <end position="97"/>
    </location>
</feature>
<dbReference type="Proteomes" id="UP000198539">
    <property type="component" value="Unassembled WGS sequence"/>
</dbReference>
<dbReference type="PROSITE" id="PS51725">
    <property type="entry name" value="ABM"/>
    <property type="match status" value="1"/>
</dbReference>
<dbReference type="InterPro" id="IPR011008">
    <property type="entry name" value="Dimeric_a/b-barrel"/>
</dbReference>
<dbReference type="OrthoDB" id="9798115at2"/>
<dbReference type="Pfam" id="PF03992">
    <property type="entry name" value="ABM"/>
    <property type="match status" value="1"/>
</dbReference>
<dbReference type="STRING" id="564137.SAMN04488238_108199"/>
<evidence type="ECO:0000259" key="1">
    <source>
        <dbReference type="PROSITE" id="PS51725"/>
    </source>
</evidence>
<evidence type="ECO:0000313" key="2">
    <source>
        <dbReference type="EMBL" id="SDX45937.1"/>
    </source>
</evidence>
<keyword evidence="2" id="KW-0560">Oxidoreductase</keyword>
<proteinExistence type="predicted"/>
<reference evidence="2 3" key="1">
    <citation type="submission" date="2016-10" db="EMBL/GenBank/DDBJ databases">
        <authorList>
            <person name="de Groot N.N."/>
        </authorList>
    </citation>
    <scope>NUCLEOTIDE SEQUENCE [LARGE SCALE GENOMIC DNA]</scope>
    <source>
        <strain evidence="2 3">CGMCC 1.8894</strain>
    </source>
</reference>
<keyword evidence="3" id="KW-1185">Reference proteome</keyword>